<evidence type="ECO:0000313" key="2">
    <source>
        <dbReference type="Proteomes" id="UP000236649"/>
    </source>
</evidence>
<organism evidence="1 2">
    <name type="scientific">Paraburkholderia hospita</name>
    <dbReference type="NCBI Taxonomy" id="169430"/>
    <lineage>
        <taxon>Bacteria</taxon>
        <taxon>Pseudomonadati</taxon>
        <taxon>Pseudomonadota</taxon>
        <taxon>Betaproteobacteria</taxon>
        <taxon>Burkholderiales</taxon>
        <taxon>Burkholderiaceae</taxon>
        <taxon>Paraburkholderia</taxon>
    </lineage>
</organism>
<gene>
    <name evidence="1" type="ORF">C2L64_50095</name>
</gene>
<dbReference type="Proteomes" id="UP000236649">
    <property type="component" value="Chromosome 5"/>
</dbReference>
<reference evidence="1 2" key="1">
    <citation type="submission" date="2018-01" db="EMBL/GenBank/DDBJ databases">
        <title>Species boundaries and ecological features among Paraburkholderia terrae DSMZ17804T, P. hospita DSMZ17164T and P. caribensis DSMZ13236T.</title>
        <authorList>
            <person name="Pratama A.A."/>
        </authorList>
    </citation>
    <scope>NUCLEOTIDE SEQUENCE [LARGE SCALE GENOMIC DNA]</scope>
    <source>
        <strain evidence="1 2">DSM 17164</strain>
    </source>
</reference>
<name>A0AAN1JMC2_9BURK</name>
<sequence length="85" mass="9523">MNHADQAARDLVHIRSMILQLEHLLHDDDTGEASPVTSPDYWRSRITVLLATNLPPALETKARVLLARLDTLSAASHSRTQQHPH</sequence>
<evidence type="ECO:0000313" key="1">
    <source>
        <dbReference type="EMBL" id="AUT76395.1"/>
    </source>
</evidence>
<dbReference type="KEGG" id="phs:C2L64_50095"/>
<dbReference type="AlphaFoldDB" id="A0AAN1JMC2"/>
<protein>
    <submittedName>
        <fullName evidence="1">Uncharacterized protein</fullName>
    </submittedName>
</protein>
<dbReference type="EMBL" id="CP026109">
    <property type="protein sequence ID" value="AUT76395.1"/>
    <property type="molecule type" value="Genomic_DNA"/>
</dbReference>
<accession>A0AAN1JMC2</accession>
<dbReference type="RefSeq" id="WP_086919309.1">
    <property type="nucleotide sequence ID" value="NZ_CADFGJ010000014.1"/>
</dbReference>
<dbReference type="GeneID" id="55536391"/>
<proteinExistence type="predicted"/>